<gene>
    <name evidence="5" type="ORF">Achr_2840</name>
</gene>
<dbReference type="RefSeq" id="WP_039801130.1">
    <property type="nucleotide sequence ID" value="NZ_CP010415.1"/>
</dbReference>
<feature type="signal peptide" evidence="4">
    <location>
        <begin position="1"/>
        <end position="24"/>
    </location>
</feature>
<feature type="chain" id="PRO_5002172941" evidence="4">
    <location>
        <begin position="25"/>
        <end position="447"/>
    </location>
</feature>
<dbReference type="SUPFAM" id="SSF56935">
    <property type="entry name" value="Porins"/>
    <property type="match status" value="1"/>
</dbReference>
<sequence length="447" mass="49241">MHKRFTCGLTLSCLSLLPAGYASSQGFFEDSKASLNLRNFYINQDVRNEDRGGVEEWGQAFVLDYKSGFTEGPVGFGLDLLGQYALRLDAGGDADKPISEIDRRPGSVFPLESNGKARRNFSRLGVTAKLRFSKTVAHVGTLLPKLPVVSYSDGRLLPQTFEGAQVTSNEIKDLTLIAGKLEHSTDRNSSNSDSLSIAGANSGSKAQFSNEFYYGGADYKVNKDLLLQYYYGNLRDFYKQHFLGLVHNWALPVGSLKTDLRYFDSDSDGENSSASGRAEGYVSSGYWGAGSSSQGEVDNRLWSALFTYSLDGHALSLGYQKITGNSDFPHINQGNGRVPYLITNAQMGKFTSAGENTWVAGYAYDFAKAGIPGLKASLMYYSGDDIDAAGSDRREWERDMRVDYTVQSGLFKGVGLTWRNAMWRGNDVGQRDQDENRLIVNYSIPLL</sequence>
<dbReference type="HOGENOM" id="CLU_042378_2_1_6"/>
<comment type="similarity">
    <text evidence="1">Belongs to the outer membrane porin (Opr) (TC 1.B.25) family.</text>
</comment>
<dbReference type="PANTHER" id="PTHR34596:SF2">
    <property type="entry name" value="CHITOPORIN"/>
    <property type="match status" value="1"/>
</dbReference>
<dbReference type="InterPro" id="IPR005318">
    <property type="entry name" value="OM_porin_bac"/>
</dbReference>
<proteinExistence type="inferred from homology"/>
<reference evidence="5 6" key="1">
    <citation type="journal article" date="2015" name="PLoS ONE">
        <title>Azotobacter Genomes: The Genome of Azotobacter chroococcum NCIMB 8003 (ATCC 4412).</title>
        <authorList>
            <person name="Robson R.L."/>
            <person name="Jones R."/>
            <person name="Robson R.M."/>
            <person name="Schwartz A."/>
            <person name="Richardson T.H."/>
        </authorList>
    </citation>
    <scope>NUCLEOTIDE SEQUENCE [LARGE SCALE GENOMIC DNA]</scope>
    <source>
        <strain evidence="5 6">NCIMB 8003</strain>
    </source>
</reference>
<dbReference type="GO" id="GO:0016020">
    <property type="term" value="C:membrane"/>
    <property type="evidence" value="ECO:0007669"/>
    <property type="project" value="InterPro"/>
</dbReference>
<dbReference type="Pfam" id="PF03573">
    <property type="entry name" value="OprD"/>
    <property type="match status" value="1"/>
</dbReference>
<dbReference type="GO" id="GO:0015288">
    <property type="term" value="F:porin activity"/>
    <property type="evidence" value="ECO:0007669"/>
    <property type="project" value="TreeGrafter"/>
</dbReference>
<protein>
    <submittedName>
        <fullName evidence="5">OprE-like outer membrane porin</fullName>
    </submittedName>
</protein>
<dbReference type="Gene3D" id="2.40.160.10">
    <property type="entry name" value="Porin"/>
    <property type="match status" value="1"/>
</dbReference>
<keyword evidence="6" id="KW-1185">Reference proteome</keyword>
<evidence type="ECO:0000256" key="3">
    <source>
        <dbReference type="ARBA" id="ARBA00022729"/>
    </source>
</evidence>
<name>A0A0C4WL42_9GAMM</name>
<keyword evidence="3 4" id="KW-0732">Signal</keyword>
<dbReference type="KEGG" id="acx:Achr_2840"/>
<dbReference type="STRING" id="1328314.Achr_2840"/>
<evidence type="ECO:0000313" key="6">
    <source>
        <dbReference type="Proteomes" id="UP000068210"/>
    </source>
</evidence>
<evidence type="ECO:0000256" key="4">
    <source>
        <dbReference type="SAM" id="SignalP"/>
    </source>
</evidence>
<dbReference type="EMBL" id="CP010415">
    <property type="protein sequence ID" value="AJE19790.1"/>
    <property type="molecule type" value="Genomic_DNA"/>
</dbReference>
<accession>A0A0C4WL42</accession>
<dbReference type="AlphaFoldDB" id="A0A0C4WL42"/>
<dbReference type="PANTHER" id="PTHR34596">
    <property type="entry name" value="CHITOPORIN"/>
    <property type="match status" value="1"/>
</dbReference>
<evidence type="ECO:0000256" key="2">
    <source>
        <dbReference type="ARBA" id="ARBA00022448"/>
    </source>
</evidence>
<evidence type="ECO:0000313" key="5">
    <source>
        <dbReference type="EMBL" id="AJE19790.1"/>
    </source>
</evidence>
<organism evidence="5 6">
    <name type="scientific">Azotobacter chroococcum NCIMB 8003</name>
    <dbReference type="NCBI Taxonomy" id="1328314"/>
    <lineage>
        <taxon>Bacteria</taxon>
        <taxon>Pseudomonadati</taxon>
        <taxon>Pseudomonadota</taxon>
        <taxon>Gammaproteobacteria</taxon>
        <taxon>Pseudomonadales</taxon>
        <taxon>Pseudomonadaceae</taxon>
        <taxon>Azotobacter</taxon>
    </lineage>
</organism>
<evidence type="ECO:0000256" key="1">
    <source>
        <dbReference type="ARBA" id="ARBA00009075"/>
    </source>
</evidence>
<dbReference type="Proteomes" id="UP000068210">
    <property type="component" value="Chromosome"/>
</dbReference>
<keyword evidence="2" id="KW-0813">Transport</keyword>
<dbReference type="InterPro" id="IPR023614">
    <property type="entry name" value="Porin_dom_sf"/>
</dbReference>